<evidence type="ECO:0000313" key="2">
    <source>
        <dbReference type="EMBL" id="AUR52292.1"/>
    </source>
</evidence>
<name>A0A2I7N762_9NEIS</name>
<evidence type="ECO:0008006" key="4">
    <source>
        <dbReference type="Google" id="ProtNLM"/>
    </source>
</evidence>
<feature type="chain" id="PRO_5014366976" description="DUF481 domain-containing protein" evidence="1">
    <location>
        <begin position="23"/>
        <end position="291"/>
    </location>
</feature>
<dbReference type="KEGG" id="nba:CUN60_08280"/>
<dbReference type="RefSeq" id="WP_102951588.1">
    <property type="nucleotide sequence ID" value="NZ_CP024847.1"/>
</dbReference>
<accession>A0A2I7N762</accession>
<dbReference type="Proteomes" id="UP000236655">
    <property type="component" value="Chromosome"/>
</dbReference>
<sequence>MRNKAGFLFILIVLFIHSCVYADEKVDLQNESMDYNYYMFQLYQSQANLYKSQIFEPESGVVINSSESTPYNPWHGSQFAFGAGGTTGDSNTSNAQINTLINYKPSEGEIGWNFNTIEQYNYIYSTNSTDNKNRLYIQQNGSYMFDTHNGVFAQVSYLNDANDGYFYVWNQNAGYQLQLFANKNNNLLFSFGPGVQERQVVVNSNVEIKPSWLTQITYNLNLNKIVSFSEQLQNVATTDNNSSYLITTLTLEVFNGFGINFNYQVTYNSQPEPGKAKLNTISGVNFVYAID</sequence>
<keyword evidence="1" id="KW-0732">Signal</keyword>
<dbReference type="OrthoDB" id="7341471at2"/>
<evidence type="ECO:0000313" key="3">
    <source>
        <dbReference type="Proteomes" id="UP000236655"/>
    </source>
</evidence>
<dbReference type="EMBL" id="CP024847">
    <property type="protein sequence ID" value="AUR52292.1"/>
    <property type="molecule type" value="Genomic_DNA"/>
</dbReference>
<organism evidence="2 3">
    <name type="scientific">Aquella oligotrophica</name>
    <dbReference type="NCBI Taxonomy" id="2067065"/>
    <lineage>
        <taxon>Bacteria</taxon>
        <taxon>Pseudomonadati</taxon>
        <taxon>Pseudomonadota</taxon>
        <taxon>Betaproteobacteria</taxon>
        <taxon>Neisseriales</taxon>
        <taxon>Neisseriaceae</taxon>
        <taxon>Aquella</taxon>
    </lineage>
</organism>
<dbReference type="Pfam" id="PF04338">
    <property type="entry name" value="DUF481"/>
    <property type="match status" value="1"/>
</dbReference>
<dbReference type="AlphaFoldDB" id="A0A2I7N762"/>
<feature type="signal peptide" evidence="1">
    <location>
        <begin position="1"/>
        <end position="22"/>
    </location>
</feature>
<dbReference type="InterPro" id="IPR007433">
    <property type="entry name" value="DUF481"/>
</dbReference>
<proteinExistence type="predicted"/>
<protein>
    <recommendedName>
        <fullName evidence="4">DUF481 domain-containing protein</fullName>
    </recommendedName>
</protein>
<evidence type="ECO:0000256" key="1">
    <source>
        <dbReference type="SAM" id="SignalP"/>
    </source>
</evidence>
<reference evidence="3" key="1">
    <citation type="submission" date="2017-11" db="EMBL/GenBank/DDBJ databases">
        <authorList>
            <person name="Chan K.G."/>
            <person name="Lee L.S."/>
        </authorList>
    </citation>
    <scope>NUCLEOTIDE SEQUENCE [LARGE SCALE GENOMIC DNA]</scope>
    <source>
        <strain evidence="3">DSM 100970</strain>
    </source>
</reference>
<gene>
    <name evidence="2" type="ORF">CUN60_08280</name>
</gene>
<keyword evidence="3" id="KW-1185">Reference proteome</keyword>